<dbReference type="PANTHER" id="PTHR43289:SF6">
    <property type="entry name" value="SERINE_THREONINE-PROTEIN KINASE NEKL-3"/>
    <property type="match status" value="1"/>
</dbReference>
<dbReference type="PROSITE" id="PS00107">
    <property type="entry name" value="PROTEIN_KINASE_ATP"/>
    <property type="match status" value="1"/>
</dbReference>
<dbReference type="PANTHER" id="PTHR43289">
    <property type="entry name" value="MITOGEN-ACTIVATED PROTEIN KINASE KINASE KINASE 20-RELATED"/>
    <property type="match status" value="1"/>
</dbReference>
<evidence type="ECO:0000313" key="11">
    <source>
        <dbReference type="EMBL" id="MDT0353419.1"/>
    </source>
</evidence>
<evidence type="ECO:0000256" key="7">
    <source>
        <dbReference type="PROSITE-ProRule" id="PRU10141"/>
    </source>
</evidence>
<keyword evidence="12" id="KW-1185">Reference proteome</keyword>
<dbReference type="PROSITE" id="PS00108">
    <property type="entry name" value="PROTEIN_KINASE_ST"/>
    <property type="match status" value="1"/>
</dbReference>
<keyword evidence="9" id="KW-0812">Transmembrane</keyword>
<dbReference type="Pfam" id="PF00069">
    <property type="entry name" value="Pkinase"/>
    <property type="match status" value="1"/>
</dbReference>
<protein>
    <recommendedName>
        <fullName evidence="1">non-specific serine/threonine protein kinase</fullName>
        <ecNumber evidence="1">2.7.11.1</ecNumber>
    </recommendedName>
</protein>
<keyword evidence="3" id="KW-0808">Transferase</keyword>
<keyword evidence="4 7" id="KW-0547">Nucleotide-binding</keyword>
<dbReference type="InterPro" id="IPR011009">
    <property type="entry name" value="Kinase-like_dom_sf"/>
</dbReference>
<dbReference type="InterPro" id="IPR008271">
    <property type="entry name" value="Ser/Thr_kinase_AS"/>
</dbReference>
<keyword evidence="5 11" id="KW-0418">Kinase</keyword>
<keyword evidence="9" id="KW-1133">Transmembrane helix</keyword>
<dbReference type="SUPFAM" id="SSF56112">
    <property type="entry name" value="Protein kinase-like (PK-like)"/>
    <property type="match status" value="1"/>
</dbReference>
<reference evidence="12" key="1">
    <citation type="submission" date="2023-07" db="EMBL/GenBank/DDBJ databases">
        <title>30 novel species of actinomycetes from the DSMZ collection.</title>
        <authorList>
            <person name="Nouioui I."/>
        </authorList>
    </citation>
    <scope>NUCLEOTIDE SEQUENCE [LARGE SCALE GENOMIC DNA]</scope>
    <source>
        <strain evidence="12">DSM 45834</strain>
    </source>
</reference>
<evidence type="ECO:0000256" key="4">
    <source>
        <dbReference type="ARBA" id="ARBA00022741"/>
    </source>
</evidence>
<dbReference type="RefSeq" id="WP_311559933.1">
    <property type="nucleotide sequence ID" value="NZ_JAVREJ010000031.1"/>
</dbReference>
<feature type="compositionally biased region" description="Basic and acidic residues" evidence="8">
    <location>
        <begin position="325"/>
        <end position="334"/>
    </location>
</feature>
<comment type="caution">
    <text evidence="11">The sequence shown here is derived from an EMBL/GenBank/DDBJ whole genome shotgun (WGS) entry which is preliminary data.</text>
</comment>
<dbReference type="EMBL" id="JAVREJ010000031">
    <property type="protein sequence ID" value="MDT0353419.1"/>
    <property type="molecule type" value="Genomic_DNA"/>
</dbReference>
<feature type="binding site" evidence="7">
    <location>
        <position position="28"/>
    </location>
    <ligand>
        <name>ATP</name>
        <dbReference type="ChEBI" id="CHEBI:30616"/>
    </ligand>
</feature>
<sequence>MDKLLGRGGMGEVYRAFDTEHHRTVAVKRLAPHLADDPEFQLRFGREARLAAGLRSPHVIPIHRYGTIHDQLYIDMRFVEGGDLHELVQASGALAPDRAVNMLEQVAHALDDAHANGLVHRDVKPSNILLDRGVTDFCYLGDFGITRAAATSATSGNSLTRTGALLGSLAYMAPEQFDGAMTIRSDVYSLTCVFFEMITGHRPYAGEGLPALMHSHMDIPPPRPSASNPAAAIFDELVATGMAKDAVARYATAGELARAARSALRTGSSTPTISSVSEVPAPEFPVRAARATDHTAASEDLDRVPDCSPEPSTPQLPDAPEQAEPEVRSSDDIKAMPETVSLRDRGRLLPVAVVIAVLAVIAIAGLLSFGRDSSDRIDDPAAGIAPTPSATALPPSTRLVPDAASSVAAGPTLTEAVFTGRSSGNELTVAVGVKDGRAAGYLCDGNKVEAWLEGTLSGDQLTLRGRNADTGITATVSQRSLLGNVTAGGTMRPFAAQIAVGADGLYESRRTVQGITTRIGWIVLPDGTQVGIRNNGGERSAAPPLDPITLQAVDDGQPIRADRLTGISTVLGP</sequence>
<keyword evidence="6 7" id="KW-0067">ATP-binding</keyword>
<evidence type="ECO:0000313" key="12">
    <source>
        <dbReference type="Proteomes" id="UP001183202"/>
    </source>
</evidence>
<keyword evidence="2" id="KW-0723">Serine/threonine-protein kinase</keyword>
<evidence type="ECO:0000256" key="8">
    <source>
        <dbReference type="SAM" id="MobiDB-lite"/>
    </source>
</evidence>
<dbReference type="Gene3D" id="1.10.510.10">
    <property type="entry name" value="Transferase(Phosphotransferase) domain 1"/>
    <property type="match status" value="1"/>
</dbReference>
<gene>
    <name evidence="11" type="ORF">RM445_28330</name>
</gene>
<name>A0ABU2NHP6_9PSEU</name>
<dbReference type="CDD" id="cd14014">
    <property type="entry name" value="STKc_PknB_like"/>
    <property type="match status" value="1"/>
</dbReference>
<organism evidence="11 12">
    <name type="scientific">Pseudonocardia charpentierae</name>
    <dbReference type="NCBI Taxonomy" id="3075545"/>
    <lineage>
        <taxon>Bacteria</taxon>
        <taxon>Bacillati</taxon>
        <taxon>Actinomycetota</taxon>
        <taxon>Actinomycetes</taxon>
        <taxon>Pseudonocardiales</taxon>
        <taxon>Pseudonocardiaceae</taxon>
        <taxon>Pseudonocardia</taxon>
    </lineage>
</organism>
<dbReference type="InterPro" id="IPR017441">
    <property type="entry name" value="Protein_kinase_ATP_BS"/>
</dbReference>
<dbReference type="InterPro" id="IPR000719">
    <property type="entry name" value="Prot_kinase_dom"/>
</dbReference>
<feature type="compositionally biased region" description="Basic and acidic residues" evidence="8">
    <location>
        <begin position="291"/>
        <end position="305"/>
    </location>
</feature>
<evidence type="ECO:0000256" key="1">
    <source>
        <dbReference type="ARBA" id="ARBA00012513"/>
    </source>
</evidence>
<feature type="region of interest" description="Disordered" evidence="8">
    <location>
        <begin position="291"/>
        <end position="334"/>
    </location>
</feature>
<dbReference type="EC" id="2.7.11.1" evidence="1"/>
<evidence type="ECO:0000256" key="9">
    <source>
        <dbReference type="SAM" id="Phobius"/>
    </source>
</evidence>
<dbReference type="PROSITE" id="PS50011">
    <property type="entry name" value="PROTEIN_KINASE_DOM"/>
    <property type="match status" value="1"/>
</dbReference>
<dbReference type="Proteomes" id="UP001183202">
    <property type="component" value="Unassembled WGS sequence"/>
</dbReference>
<dbReference type="GO" id="GO:0016301">
    <property type="term" value="F:kinase activity"/>
    <property type="evidence" value="ECO:0007669"/>
    <property type="project" value="UniProtKB-KW"/>
</dbReference>
<evidence type="ECO:0000256" key="6">
    <source>
        <dbReference type="ARBA" id="ARBA00022840"/>
    </source>
</evidence>
<accession>A0ABU2NHP6</accession>
<dbReference type="SMART" id="SM00220">
    <property type="entry name" value="S_TKc"/>
    <property type="match status" value="1"/>
</dbReference>
<feature type="domain" description="Protein kinase" evidence="10">
    <location>
        <begin position="1"/>
        <end position="264"/>
    </location>
</feature>
<feature type="transmembrane region" description="Helical" evidence="9">
    <location>
        <begin position="348"/>
        <end position="369"/>
    </location>
</feature>
<evidence type="ECO:0000256" key="3">
    <source>
        <dbReference type="ARBA" id="ARBA00022679"/>
    </source>
</evidence>
<evidence type="ECO:0000256" key="2">
    <source>
        <dbReference type="ARBA" id="ARBA00022527"/>
    </source>
</evidence>
<evidence type="ECO:0000256" key="5">
    <source>
        <dbReference type="ARBA" id="ARBA00022777"/>
    </source>
</evidence>
<dbReference type="Gene3D" id="3.30.200.20">
    <property type="entry name" value="Phosphorylase Kinase, domain 1"/>
    <property type="match status" value="1"/>
</dbReference>
<evidence type="ECO:0000259" key="10">
    <source>
        <dbReference type="PROSITE" id="PS50011"/>
    </source>
</evidence>
<proteinExistence type="predicted"/>
<keyword evidence="9" id="KW-0472">Membrane</keyword>